<dbReference type="GO" id="GO:0016787">
    <property type="term" value="F:hydrolase activity"/>
    <property type="evidence" value="ECO:0007669"/>
    <property type="project" value="UniProtKB-KW"/>
</dbReference>
<sequence length="55" mass="6137">MEHMYAGPKSILILGLNSGKIDLSANGWGIKVEIQGEEYVVFTEEGSKKVQWQQV</sequence>
<dbReference type="Proteomes" id="UP000501690">
    <property type="component" value="Linkage Group LG5"/>
</dbReference>
<keyword evidence="2" id="KW-1185">Reference proteome</keyword>
<gene>
    <name evidence="1" type="ORF">DEO72_LG5g2047</name>
</gene>
<reference evidence="1 2" key="1">
    <citation type="submission" date="2019-04" db="EMBL/GenBank/DDBJ databases">
        <title>An improved genome assembly and genetic linkage map for asparagus bean, Vigna unguiculata ssp. sesquipedialis.</title>
        <authorList>
            <person name="Xia Q."/>
            <person name="Zhang R."/>
            <person name="Dong Y."/>
        </authorList>
    </citation>
    <scope>NUCLEOTIDE SEQUENCE [LARGE SCALE GENOMIC DNA]</scope>
    <source>
        <tissue evidence="1">Leaf</tissue>
    </source>
</reference>
<name>A0A4D6LZG2_VIGUN</name>
<organism evidence="1 2">
    <name type="scientific">Vigna unguiculata</name>
    <name type="common">Cowpea</name>
    <dbReference type="NCBI Taxonomy" id="3917"/>
    <lineage>
        <taxon>Eukaryota</taxon>
        <taxon>Viridiplantae</taxon>
        <taxon>Streptophyta</taxon>
        <taxon>Embryophyta</taxon>
        <taxon>Tracheophyta</taxon>
        <taxon>Spermatophyta</taxon>
        <taxon>Magnoliopsida</taxon>
        <taxon>eudicotyledons</taxon>
        <taxon>Gunneridae</taxon>
        <taxon>Pentapetalae</taxon>
        <taxon>rosids</taxon>
        <taxon>fabids</taxon>
        <taxon>Fabales</taxon>
        <taxon>Fabaceae</taxon>
        <taxon>Papilionoideae</taxon>
        <taxon>50 kb inversion clade</taxon>
        <taxon>NPAAA clade</taxon>
        <taxon>indigoferoid/millettioid clade</taxon>
        <taxon>Phaseoleae</taxon>
        <taxon>Vigna</taxon>
    </lineage>
</organism>
<keyword evidence="1" id="KW-0378">Hydrolase</keyword>
<accession>A0A4D6LZG2</accession>
<proteinExistence type="predicted"/>
<evidence type="ECO:0000313" key="1">
    <source>
        <dbReference type="EMBL" id="QCD93970.1"/>
    </source>
</evidence>
<evidence type="ECO:0000313" key="2">
    <source>
        <dbReference type="Proteomes" id="UP000501690"/>
    </source>
</evidence>
<dbReference type="EMBL" id="CP039349">
    <property type="protein sequence ID" value="QCD93970.1"/>
    <property type="molecule type" value="Genomic_DNA"/>
</dbReference>
<dbReference type="AlphaFoldDB" id="A0A4D6LZG2"/>
<protein>
    <submittedName>
        <fullName evidence="1">Glycoside hydrolase</fullName>
    </submittedName>
</protein>